<evidence type="ECO:0000256" key="6">
    <source>
        <dbReference type="ARBA" id="ARBA00022989"/>
    </source>
</evidence>
<evidence type="ECO:0000256" key="7">
    <source>
        <dbReference type="ARBA" id="ARBA00023002"/>
    </source>
</evidence>
<dbReference type="GO" id="GO:0015078">
    <property type="term" value="F:proton transmembrane transporter activity"/>
    <property type="evidence" value="ECO:0007669"/>
    <property type="project" value="TreeGrafter"/>
</dbReference>
<dbReference type="AlphaFoldDB" id="A0A8J2VEU9"/>
<protein>
    <recommendedName>
        <fullName evidence="9">Quinol oxidase subunit 4</fullName>
        <ecNumber evidence="9">1.10.3.-</ecNumber>
    </recommendedName>
</protein>
<name>A0A8J2VEU9_9BACL</name>
<reference evidence="10" key="2">
    <citation type="submission" date="2020-09" db="EMBL/GenBank/DDBJ databases">
        <authorList>
            <person name="Sun Q."/>
            <person name="Zhou Y."/>
        </authorList>
    </citation>
    <scope>NUCLEOTIDE SEQUENCE</scope>
    <source>
        <strain evidence="10">CGMCC 1.15371</strain>
    </source>
</reference>
<comment type="similarity">
    <text evidence="3 9">Belongs to the cytochrome c oxidase bacterial subunit 4 family.</text>
</comment>
<organism evidence="10 11">
    <name type="scientific">Pullulanibacillus camelliae</name>
    <dbReference type="NCBI Taxonomy" id="1707096"/>
    <lineage>
        <taxon>Bacteria</taxon>
        <taxon>Bacillati</taxon>
        <taxon>Bacillota</taxon>
        <taxon>Bacilli</taxon>
        <taxon>Bacillales</taxon>
        <taxon>Sporolactobacillaceae</taxon>
        <taxon>Pullulanibacillus</taxon>
    </lineage>
</organism>
<sequence>MQTDHSTTSHGHEGFPWKHVIGFILSLILTVAALWIVVSLSLSVTLTITFILILAIFQVLVQLLFFMHITEHEGAYQIIAIFFGIFLAAVFVYGSIWIIY</sequence>
<dbReference type="Pfam" id="PF03626">
    <property type="entry name" value="COX4_pro"/>
    <property type="match status" value="1"/>
</dbReference>
<accession>A0A8J2VEU9</accession>
<dbReference type="InterPro" id="IPR014250">
    <property type="entry name" value="QoxD"/>
</dbReference>
<evidence type="ECO:0000313" key="10">
    <source>
        <dbReference type="EMBL" id="GGE29208.1"/>
    </source>
</evidence>
<dbReference type="GO" id="GO:0042773">
    <property type="term" value="P:ATP synthesis coupled electron transport"/>
    <property type="evidence" value="ECO:0007669"/>
    <property type="project" value="UniProtKB-UniRule"/>
</dbReference>
<evidence type="ECO:0000256" key="9">
    <source>
        <dbReference type="RuleBase" id="RU367153"/>
    </source>
</evidence>
<keyword evidence="5 9" id="KW-0812">Transmembrane</keyword>
<dbReference type="GO" id="GO:0019646">
    <property type="term" value="P:aerobic electron transport chain"/>
    <property type="evidence" value="ECO:0007669"/>
    <property type="project" value="TreeGrafter"/>
</dbReference>
<comment type="catalytic activity">
    <reaction evidence="1 9">
        <text>2 a quinol + O2 = 2 a quinone + 2 H2O</text>
        <dbReference type="Rhea" id="RHEA:55376"/>
        <dbReference type="ChEBI" id="CHEBI:15377"/>
        <dbReference type="ChEBI" id="CHEBI:15379"/>
        <dbReference type="ChEBI" id="CHEBI:24646"/>
        <dbReference type="ChEBI" id="CHEBI:132124"/>
    </reaction>
</comment>
<comment type="caution">
    <text evidence="10">The sequence shown here is derived from an EMBL/GenBank/DDBJ whole genome shotgun (WGS) entry which is preliminary data.</text>
</comment>
<keyword evidence="4 9" id="KW-1003">Cell membrane</keyword>
<keyword evidence="8 9" id="KW-0472">Membrane</keyword>
<gene>
    <name evidence="10" type="primary">qoxD</name>
    <name evidence="10" type="ORF">GCM10011391_04660</name>
</gene>
<reference evidence="10" key="1">
    <citation type="journal article" date="2014" name="Int. J. Syst. Evol. Microbiol.">
        <title>Complete genome sequence of Corynebacterium casei LMG S-19264T (=DSM 44701T), isolated from a smear-ripened cheese.</title>
        <authorList>
            <consortium name="US DOE Joint Genome Institute (JGI-PGF)"/>
            <person name="Walter F."/>
            <person name="Albersmeier A."/>
            <person name="Kalinowski J."/>
            <person name="Ruckert C."/>
        </authorList>
    </citation>
    <scope>NUCLEOTIDE SEQUENCE</scope>
    <source>
        <strain evidence="10">CGMCC 1.15371</strain>
    </source>
</reference>
<dbReference type="RefSeq" id="WP_188688429.1">
    <property type="nucleotide sequence ID" value="NZ_BMIR01000001.1"/>
</dbReference>
<keyword evidence="7 9" id="KW-0560">Oxidoreductase</keyword>
<dbReference type="Proteomes" id="UP000628775">
    <property type="component" value="Unassembled WGS sequence"/>
</dbReference>
<keyword evidence="6 9" id="KW-1133">Transmembrane helix</keyword>
<feature type="transmembrane region" description="Helical" evidence="9">
    <location>
        <begin position="44"/>
        <end position="66"/>
    </location>
</feature>
<dbReference type="PANTHER" id="PTHR36835">
    <property type="entry name" value="CYTOCHROME BO(3) UBIQUINOL OXIDASE SUBUNIT 4"/>
    <property type="match status" value="1"/>
</dbReference>
<evidence type="ECO:0000256" key="2">
    <source>
        <dbReference type="ARBA" id="ARBA00004651"/>
    </source>
</evidence>
<evidence type="ECO:0000256" key="4">
    <source>
        <dbReference type="ARBA" id="ARBA00022475"/>
    </source>
</evidence>
<dbReference type="GO" id="GO:0009486">
    <property type="term" value="F:cytochrome bo3 ubiquinol oxidase activity"/>
    <property type="evidence" value="ECO:0007669"/>
    <property type="project" value="TreeGrafter"/>
</dbReference>
<feature type="transmembrane region" description="Helical" evidence="9">
    <location>
        <begin position="78"/>
        <end position="99"/>
    </location>
</feature>
<feature type="transmembrane region" description="Helical" evidence="9">
    <location>
        <begin position="20"/>
        <end position="38"/>
    </location>
</feature>
<dbReference type="InterPro" id="IPR050968">
    <property type="entry name" value="Cytochrome_c_oxidase_bac_sub4"/>
</dbReference>
<evidence type="ECO:0000256" key="1">
    <source>
        <dbReference type="ARBA" id="ARBA00000725"/>
    </source>
</evidence>
<comment type="subcellular location">
    <subcellularLocation>
        <location evidence="2 9">Cell membrane</location>
        <topology evidence="2 9">Multi-pass membrane protein</topology>
    </subcellularLocation>
</comment>
<comment type="function">
    <text evidence="9">Catalyzes quinol oxidation with the concomitant reduction of oxygen to water.</text>
</comment>
<proteinExistence type="inferred from homology"/>
<dbReference type="PANTHER" id="PTHR36835:SF1">
    <property type="entry name" value="CYTOCHROME BO(3) UBIQUINOL OXIDASE SUBUNIT 4"/>
    <property type="match status" value="1"/>
</dbReference>
<evidence type="ECO:0000256" key="5">
    <source>
        <dbReference type="ARBA" id="ARBA00022692"/>
    </source>
</evidence>
<evidence type="ECO:0000313" key="11">
    <source>
        <dbReference type="Proteomes" id="UP000628775"/>
    </source>
</evidence>
<evidence type="ECO:0000256" key="8">
    <source>
        <dbReference type="ARBA" id="ARBA00023136"/>
    </source>
</evidence>
<evidence type="ECO:0000256" key="3">
    <source>
        <dbReference type="ARBA" id="ARBA00008079"/>
    </source>
</evidence>
<dbReference type="NCBIfam" id="TIGR02901">
    <property type="entry name" value="QoxD"/>
    <property type="match status" value="1"/>
</dbReference>
<dbReference type="EC" id="1.10.3.-" evidence="9"/>
<dbReference type="EMBL" id="BMIR01000001">
    <property type="protein sequence ID" value="GGE29208.1"/>
    <property type="molecule type" value="Genomic_DNA"/>
</dbReference>
<dbReference type="GO" id="GO:0015990">
    <property type="term" value="P:electron transport coupled proton transport"/>
    <property type="evidence" value="ECO:0007669"/>
    <property type="project" value="TreeGrafter"/>
</dbReference>
<keyword evidence="11" id="KW-1185">Reference proteome</keyword>
<dbReference type="GO" id="GO:0009319">
    <property type="term" value="C:cytochrome o ubiquinol oxidase complex"/>
    <property type="evidence" value="ECO:0007669"/>
    <property type="project" value="TreeGrafter"/>
</dbReference>
<dbReference type="GO" id="GO:0005886">
    <property type="term" value="C:plasma membrane"/>
    <property type="evidence" value="ECO:0007669"/>
    <property type="project" value="UniProtKB-SubCell"/>
</dbReference>
<dbReference type="GO" id="GO:0016682">
    <property type="term" value="F:oxidoreductase activity, acting on diphenols and related substances as donors, oxygen as acceptor"/>
    <property type="evidence" value="ECO:0007669"/>
    <property type="project" value="UniProtKB-UniRule"/>
</dbReference>
<dbReference type="InterPro" id="IPR005171">
    <property type="entry name" value="Cyt_c_oxidase_su4_prok"/>
</dbReference>